<name>K0JQL3_SACES</name>
<sequence>MGSRVGGTAPRCLALEGDLLDRYDYLLTLGADAAPWSGGREVSVLLRRGFTIAADDVEYPGIGAKAVLHPPSPRGDDVRGVHPGLGSAALVDAGGRTAFVRIADEPALIQNEPSYAAAVEADGYRFLFQVDDDGLPHGDHPAGEFLFGDYPFGYGAIYFYGALDEHGHATVVVPGFLDF</sequence>
<dbReference type="STRING" id="1179773.BN6_23620"/>
<reference evidence="1 2" key="1">
    <citation type="journal article" date="2012" name="BMC Genomics">
        <title>Complete genome sequence of Saccharothrix espanaensis DSM 44229T and comparison to the other completely sequenced Pseudonocardiaceae.</title>
        <authorList>
            <person name="Strobel T."/>
            <person name="Al-Dilaimi A."/>
            <person name="Blom J."/>
            <person name="Gessner A."/>
            <person name="Kalinowski J."/>
            <person name="Luzhetska M."/>
            <person name="Puhler A."/>
            <person name="Szczepanowski R."/>
            <person name="Bechthold A."/>
            <person name="Ruckert C."/>
        </authorList>
    </citation>
    <scope>NUCLEOTIDE SEQUENCE [LARGE SCALE GENOMIC DNA]</scope>
    <source>
        <strain evidence="2">ATCC 51144 / DSM 44229 / JCM 9112 / NBRC 15066 / NRRL 15764</strain>
    </source>
</reference>
<evidence type="ECO:0000313" key="1">
    <source>
        <dbReference type="EMBL" id="CCH29680.1"/>
    </source>
</evidence>
<protein>
    <submittedName>
        <fullName evidence="1">Uncharacterized protein</fullName>
    </submittedName>
</protein>
<proteinExistence type="predicted"/>
<dbReference type="Proteomes" id="UP000006281">
    <property type="component" value="Chromosome"/>
</dbReference>
<organism evidence="1 2">
    <name type="scientific">Saccharothrix espanaensis (strain ATCC 51144 / DSM 44229 / JCM 9112 / NBRC 15066 / NRRL 15764)</name>
    <dbReference type="NCBI Taxonomy" id="1179773"/>
    <lineage>
        <taxon>Bacteria</taxon>
        <taxon>Bacillati</taxon>
        <taxon>Actinomycetota</taxon>
        <taxon>Actinomycetes</taxon>
        <taxon>Pseudonocardiales</taxon>
        <taxon>Pseudonocardiaceae</taxon>
        <taxon>Saccharothrix</taxon>
    </lineage>
</organism>
<gene>
    <name evidence="1" type="ordered locus">BN6_23620</name>
</gene>
<dbReference type="eggNOG" id="ENOG50308PP">
    <property type="taxonomic scope" value="Bacteria"/>
</dbReference>
<dbReference type="AlphaFoldDB" id="K0JQL3"/>
<dbReference type="KEGG" id="sesp:BN6_23620"/>
<dbReference type="PATRIC" id="fig|1179773.3.peg.2361"/>
<dbReference type="EMBL" id="HE804045">
    <property type="protein sequence ID" value="CCH29680.1"/>
    <property type="molecule type" value="Genomic_DNA"/>
</dbReference>
<evidence type="ECO:0000313" key="2">
    <source>
        <dbReference type="Proteomes" id="UP000006281"/>
    </source>
</evidence>
<dbReference type="HOGENOM" id="CLU_119984_0_0_11"/>
<keyword evidence="2" id="KW-1185">Reference proteome</keyword>
<accession>K0JQL3</accession>